<accession>A0ABR2NQV3</accession>
<keyword evidence="2" id="KW-0812">Transmembrane</keyword>
<reference evidence="3 4" key="1">
    <citation type="journal article" date="2024" name="G3 (Bethesda)">
        <title>Genome assembly of Hibiscus sabdariffa L. provides insights into metabolisms of medicinal natural products.</title>
        <authorList>
            <person name="Kim T."/>
        </authorList>
    </citation>
    <scope>NUCLEOTIDE SEQUENCE [LARGE SCALE GENOMIC DNA]</scope>
    <source>
        <strain evidence="3">TK-2024</strain>
        <tissue evidence="3">Old leaves</tissue>
    </source>
</reference>
<evidence type="ECO:0000313" key="4">
    <source>
        <dbReference type="Proteomes" id="UP001396334"/>
    </source>
</evidence>
<evidence type="ECO:0000256" key="1">
    <source>
        <dbReference type="SAM" id="MobiDB-lite"/>
    </source>
</evidence>
<evidence type="ECO:0000313" key="3">
    <source>
        <dbReference type="EMBL" id="KAK8978544.1"/>
    </source>
</evidence>
<gene>
    <name evidence="3" type="ORF">V6N11_055533</name>
</gene>
<dbReference type="Proteomes" id="UP001396334">
    <property type="component" value="Unassembled WGS sequence"/>
</dbReference>
<sequence>MSSSNSSSSLYSIIDFAIAMRDDSFMSSSNSSSTKCPSSTSHSSSMMEASNMTLLFSSFVVVMFPWKICLLGNLQSRAKCSFLSQLAFITLFSAIHLSSLPIVFCSTLSSP</sequence>
<keyword evidence="2" id="KW-1133">Transmembrane helix</keyword>
<comment type="caution">
    <text evidence="3">The sequence shown here is derived from an EMBL/GenBank/DDBJ whole genome shotgun (WGS) entry which is preliminary data.</text>
</comment>
<protein>
    <submittedName>
        <fullName evidence="3">Uncharacterized protein</fullName>
    </submittedName>
</protein>
<feature type="region of interest" description="Disordered" evidence="1">
    <location>
        <begin position="25"/>
        <end position="44"/>
    </location>
</feature>
<keyword evidence="4" id="KW-1185">Reference proteome</keyword>
<evidence type="ECO:0000256" key="2">
    <source>
        <dbReference type="SAM" id="Phobius"/>
    </source>
</evidence>
<dbReference type="EMBL" id="JBBPBN010000111">
    <property type="protein sequence ID" value="KAK8978544.1"/>
    <property type="molecule type" value="Genomic_DNA"/>
</dbReference>
<feature type="transmembrane region" description="Helical" evidence="2">
    <location>
        <begin position="86"/>
        <end position="109"/>
    </location>
</feature>
<feature type="transmembrane region" description="Helical" evidence="2">
    <location>
        <begin position="54"/>
        <end position="74"/>
    </location>
</feature>
<organism evidence="3 4">
    <name type="scientific">Hibiscus sabdariffa</name>
    <name type="common">roselle</name>
    <dbReference type="NCBI Taxonomy" id="183260"/>
    <lineage>
        <taxon>Eukaryota</taxon>
        <taxon>Viridiplantae</taxon>
        <taxon>Streptophyta</taxon>
        <taxon>Embryophyta</taxon>
        <taxon>Tracheophyta</taxon>
        <taxon>Spermatophyta</taxon>
        <taxon>Magnoliopsida</taxon>
        <taxon>eudicotyledons</taxon>
        <taxon>Gunneridae</taxon>
        <taxon>Pentapetalae</taxon>
        <taxon>rosids</taxon>
        <taxon>malvids</taxon>
        <taxon>Malvales</taxon>
        <taxon>Malvaceae</taxon>
        <taxon>Malvoideae</taxon>
        <taxon>Hibiscus</taxon>
    </lineage>
</organism>
<proteinExistence type="predicted"/>
<keyword evidence="2" id="KW-0472">Membrane</keyword>
<name>A0ABR2NQV3_9ROSI</name>